<comment type="caution">
    <text evidence="1">The sequence shown here is derived from an EMBL/GenBank/DDBJ whole genome shotgun (WGS) entry which is preliminary data.</text>
</comment>
<gene>
    <name evidence="1" type="ORF">FE263_08030</name>
</gene>
<protein>
    <submittedName>
        <fullName evidence="1">Biliverdin-producing heme oxygenase</fullName>
    </submittedName>
</protein>
<dbReference type="SUPFAM" id="SSF48613">
    <property type="entry name" value="Heme oxygenase-like"/>
    <property type="match status" value="1"/>
</dbReference>
<evidence type="ECO:0000313" key="2">
    <source>
        <dbReference type="Proteomes" id="UP000305654"/>
    </source>
</evidence>
<evidence type="ECO:0000313" key="1">
    <source>
        <dbReference type="EMBL" id="TLU73338.1"/>
    </source>
</evidence>
<sequence>MSVRMNELRAVLRQGTQAAHQRLDARMSTLPLDRRPSYSRFLHVQAAALVPLEIALEQAGVVYLLPDWTWRTRRAALLADIRQMDGEEAPMPGPQEQPVDWIESPAAMIGATYVLEGSRLGGAMLRKQVMAAEDPVIRLASRFLNHGNGENLWLSYNDTLKNARLDEAERAVMVDSAVRSFALFETAAPEAGS</sequence>
<dbReference type="InterPro" id="IPR016053">
    <property type="entry name" value="Haem_Oase-like"/>
</dbReference>
<reference evidence="1 2" key="1">
    <citation type="submission" date="2019-05" db="EMBL/GenBank/DDBJ databases">
        <authorList>
            <person name="Pankratov T."/>
            <person name="Grouzdev D."/>
        </authorList>
    </citation>
    <scope>NUCLEOTIDE SEQUENCE [LARGE SCALE GENOMIC DNA]</scope>
    <source>
        <strain evidence="1 2">KEBCLARHB70R</strain>
    </source>
</reference>
<dbReference type="OrthoDB" id="9149607at2"/>
<dbReference type="GO" id="GO:0004392">
    <property type="term" value="F:heme oxygenase (decyclizing) activity"/>
    <property type="evidence" value="ECO:0007669"/>
    <property type="project" value="InterPro"/>
</dbReference>
<dbReference type="InterPro" id="IPR016084">
    <property type="entry name" value="Haem_Oase-like_multi-hlx"/>
</dbReference>
<dbReference type="EMBL" id="VCDI01000002">
    <property type="protein sequence ID" value="TLU73338.1"/>
    <property type="molecule type" value="Genomic_DNA"/>
</dbReference>
<accession>A0A5R9JGC2</accession>
<dbReference type="Gene3D" id="1.20.910.10">
    <property type="entry name" value="Heme oxygenase-like"/>
    <property type="match status" value="1"/>
</dbReference>
<organism evidence="1 2">
    <name type="scientific">Lichenicoccus roseus</name>
    <dbReference type="NCBI Taxonomy" id="2683649"/>
    <lineage>
        <taxon>Bacteria</taxon>
        <taxon>Pseudomonadati</taxon>
        <taxon>Pseudomonadota</taxon>
        <taxon>Alphaproteobacteria</taxon>
        <taxon>Acetobacterales</taxon>
        <taxon>Acetobacteraceae</taxon>
        <taxon>Lichenicoccus</taxon>
    </lineage>
</organism>
<dbReference type="AlphaFoldDB" id="A0A5R9JGC2"/>
<name>A0A5R9JGC2_9PROT</name>
<dbReference type="Pfam" id="PF01126">
    <property type="entry name" value="Heme_oxygenase"/>
    <property type="match status" value="1"/>
</dbReference>
<dbReference type="Proteomes" id="UP000305654">
    <property type="component" value="Unassembled WGS sequence"/>
</dbReference>
<dbReference type="GO" id="GO:0006788">
    <property type="term" value="P:heme oxidation"/>
    <property type="evidence" value="ECO:0007669"/>
    <property type="project" value="InterPro"/>
</dbReference>
<dbReference type="CDD" id="cd19166">
    <property type="entry name" value="HemeO-bac"/>
    <property type="match status" value="1"/>
</dbReference>
<proteinExistence type="predicted"/>
<keyword evidence="2" id="KW-1185">Reference proteome</keyword>